<dbReference type="EMBL" id="UOFV01000153">
    <property type="protein sequence ID" value="VAW98816.1"/>
    <property type="molecule type" value="Genomic_DNA"/>
</dbReference>
<dbReference type="Pfam" id="PF16137">
    <property type="entry name" value="DUF4845"/>
    <property type="match status" value="1"/>
</dbReference>
<feature type="transmembrane region" description="Helical" evidence="1">
    <location>
        <begin position="20"/>
        <end position="41"/>
    </location>
</feature>
<protein>
    <recommendedName>
        <fullName evidence="3">DUF4845 domain-containing protein</fullName>
    </recommendedName>
</protein>
<evidence type="ECO:0000256" key="1">
    <source>
        <dbReference type="SAM" id="Phobius"/>
    </source>
</evidence>
<keyword evidence="1" id="KW-0812">Transmembrane</keyword>
<proteinExistence type="predicted"/>
<evidence type="ECO:0008006" key="3">
    <source>
        <dbReference type="Google" id="ProtNLM"/>
    </source>
</evidence>
<name>A0A3B1B182_9ZZZZ</name>
<dbReference type="InterPro" id="IPR032314">
    <property type="entry name" value="DUF4845"/>
</dbReference>
<organism evidence="2">
    <name type="scientific">hydrothermal vent metagenome</name>
    <dbReference type="NCBI Taxonomy" id="652676"/>
    <lineage>
        <taxon>unclassified sequences</taxon>
        <taxon>metagenomes</taxon>
        <taxon>ecological metagenomes</taxon>
    </lineage>
</organism>
<sequence length="131" mass="14924">MNRTIQRFERHPHRQQGLTAISVILILAMIGFFATIAIRLFPIYMEHFNVTSHLESLAEESGITKKTNNEILNTLSKRFSIDDVKNVTNDNIFIERNKDGSMLIAIEYEVRTPALGNVDMVVSFVDEVALD</sequence>
<dbReference type="AlphaFoldDB" id="A0A3B1B182"/>
<keyword evidence="1" id="KW-1133">Transmembrane helix</keyword>
<accession>A0A3B1B182</accession>
<keyword evidence="1" id="KW-0472">Membrane</keyword>
<evidence type="ECO:0000313" key="2">
    <source>
        <dbReference type="EMBL" id="VAW98816.1"/>
    </source>
</evidence>
<reference evidence="2" key="1">
    <citation type="submission" date="2018-06" db="EMBL/GenBank/DDBJ databases">
        <authorList>
            <person name="Zhirakovskaya E."/>
        </authorList>
    </citation>
    <scope>NUCLEOTIDE SEQUENCE</scope>
</reference>
<gene>
    <name evidence="2" type="ORF">MNBD_GAMMA19-870</name>
</gene>